<dbReference type="EMBL" id="KE647118">
    <property type="protein sequence ID" value="EQB61599.1"/>
    <property type="molecule type" value="Genomic_DNA"/>
</dbReference>
<sequence length="206" mass="24329">MLTNTCLPFNRPKTKYDRTILTPYDSHDIYNLPTYVNYSVIDDVYIAASLPIHNENINSFKILLQNIDLIISCIPNPNYIDEVIISTPYSYNNKIVFYDEIVRINLKKFRLIRFANWIDHDILNIHEFLFFFNFYKKIKVNKVLVHCEAGVGRTGTIIAYDLLSKYKHVDIDLFVDTMCKLREKRNGIVYSVKQLKFLIDNFLDNL</sequence>
<keyword evidence="5" id="KW-1185">Reference proteome</keyword>
<evidence type="ECO:0000256" key="1">
    <source>
        <dbReference type="ARBA" id="ARBA00009649"/>
    </source>
</evidence>
<dbReference type="VEuPathDB" id="MicrosporidiaDB:NAPIS_ORF00829"/>
<dbReference type="HOGENOM" id="CLU_1115529_0_0_1"/>
<protein>
    <submittedName>
        <fullName evidence="4">Protein tyrosine phosphatase</fullName>
    </submittedName>
</protein>
<evidence type="ECO:0000313" key="5">
    <source>
        <dbReference type="Proteomes" id="UP000053780"/>
    </source>
</evidence>
<dbReference type="InterPro" id="IPR000387">
    <property type="entry name" value="Tyr_Pase_dom"/>
</dbReference>
<comment type="similarity">
    <text evidence="1">Belongs to the protein-tyrosine phosphatase family. Non-receptor class subfamily.</text>
</comment>
<dbReference type="SMART" id="SM00404">
    <property type="entry name" value="PTPc_motif"/>
    <property type="match status" value="1"/>
</dbReference>
<evidence type="ECO:0000313" key="4">
    <source>
        <dbReference type="EMBL" id="EQB61599.1"/>
    </source>
</evidence>
<organism evidence="4 5">
    <name type="scientific">Vairimorpha apis BRL 01</name>
    <dbReference type="NCBI Taxonomy" id="1037528"/>
    <lineage>
        <taxon>Eukaryota</taxon>
        <taxon>Fungi</taxon>
        <taxon>Fungi incertae sedis</taxon>
        <taxon>Microsporidia</taxon>
        <taxon>Nosematidae</taxon>
        <taxon>Vairimorpha</taxon>
    </lineage>
</organism>
<dbReference type="Pfam" id="PF00102">
    <property type="entry name" value="Y_phosphatase"/>
    <property type="match status" value="1"/>
</dbReference>
<reference evidence="4 5" key="1">
    <citation type="journal article" date="2013" name="BMC Genomics">
        <title>Genome sequencing and comparative genomics of honey bee microsporidia, Nosema apis reveal novel insights into host-parasite interactions.</title>
        <authorList>
            <person name="Chen Yp."/>
            <person name="Pettis J.S."/>
            <person name="Zhao Y."/>
            <person name="Liu X."/>
            <person name="Tallon L.J."/>
            <person name="Sadzewicz L.D."/>
            <person name="Li R."/>
            <person name="Zheng H."/>
            <person name="Huang S."/>
            <person name="Zhang X."/>
            <person name="Hamilton M.C."/>
            <person name="Pernal S.F."/>
            <person name="Melathopoulos A.P."/>
            <person name="Yan X."/>
            <person name="Evans J.D."/>
        </authorList>
    </citation>
    <scope>NUCLEOTIDE SEQUENCE [LARGE SCALE GENOMIC DNA]</scope>
    <source>
        <strain evidence="4 5">BRL 01</strain>
    </source>
</reference>
<name>T0LBC4_9MICR</name>
<dbReference type="Gene3D" id="3.90.190.10">
    <property type="entry name" value="Protein tyrosine phosphatase superfamily"/>
    <property type="match status" value="1"/>
</dbReference>
<dbReference type="InterPro" id="IPR050348">
    <property type="entry name" value="Protein-Tyr_Phosphatase"/>
</dbReference>
<dbReference type="PROSITE" id="PS00383">
    <property type="entry name" value="TYR_PHOSPHATASE_1"/>
    <property type="match status" value="1"/>
</dbReference>
<dbReference type="PANTHER" id="PTHR19134">
    <property type="entry name" value="RECEPTOR-TYPE TYROSINE-PROTEIN PHOSPHATASE"/>
    <property type="match status" value="1"/>
</dbReference>
<accession>T0LBC4</accession>
<dbReference type="PROSITE" id="PS50056">
    <property type="entry name" value="TYR_PHOSPHATASE_2"/>
    <property type="match status" value="1"/>
</dbReference>
<dbReference type="AlphaFoldDB" id="T0LBC4"/>
<dbReference type="PROSITE" id="PS50055">
    <property type="entry name" value="TYR_PHOSPHATASE_PTP"/>
    <property type="match status" value="1"/>
</dbReference>
<evidence type="ECO:0000259" key="3">
    <source>
        <dbReference type="PROSITE" id="PS50056"/>
    </source>
</evidence>
<dbReference type="InterPro" id="IPR016130">
    <property type="entry name" value="Tyr_Pase_AS"/>
</dbReference>
<dbReference type="PANTHER" id="PTHR19134:SF449">
    <property type="entry name" value="TYROSINE-PROTEIN PHOSPHATASE 1"/>
    <property type="match status" value="1"/>
</dbReference>
<gene>
    <name evidence="4" type="ORF">NAPIS_ORF00829</name>
</gene>
<dbReference type="GO" id="GO:0004725">
    <property type="term" value="F:protein tyrosine phosphatase activity"/>
    <property type="evidence" value="ECO:0007669"/>
    <property type="project" value="InterPro"/>
</dbReference>
<dbReference type="SUPFAM" id="SSF52799">
    <property type="entry name" value="(Phosphotyrosine protein) phosphatases II"/>
    <property type="match status" value="1"/>
</dbReference>
<feature type="domain" description="Tyrosine-protein phosphatase" evidence="2">
    <location>
        <begin position="7"/>
        <end position="205"/>
    </location>
</feature>
<dbReference type="InterPro" id="IPR029021">
    <property type="entry name" value="Prot-tyrosine_phosphatase-like"/>
</dbReference>
<dbReference type="PRINTS" id="PR00700">
    <property type="entry name" value="PRTYPHPHTASE"/>
</dbReference>
<dbReference type="OrthoDB" id="6058203at2759"/>
<dbReference type="InterPro" id="IPR000242">
    <property type="entry name" value="PTP_cat"/>
</dbReference>
<feature type="domain" description="Tyrosine specific protein phosphatases" evidence="3">
    <location>
        <begin position="126"/>
        <end position="196"/>
    </location>
</feature>
<proteinExistence type="inferred from homology"/>
<dbReference type="Proteomes" id="UP000053780">
    <property type="component" value="Unassembled WGS sequence"/>
</dbReference>
<dbReference type="InterPro" id="IPR003595">
    <property type="entry name" value="Tyr_Pase_cat"/>
</dbReference>
<evidence type="ECO:0000259" key="2">
    <source>
        <dbReference type="PROSITE" id="PS50055"/>
    </source>
</evidence>